<dbReference type="Pfam" id="PF12728">
    <property type="entry name" value="HTH_17"/>
    <property type="match status" value="1"/>
</dbReference>
<dbReference type="Gene3D" id="1.10.10.10">
    <property type="entry name" value="Winged helix-like DNA-binding domain superfamily/Winged helix DNA-binding domain"/>
    <property type="match status" value="1"/>
</dbReference>
<dbReference type="SUPFAM" id="SSF46955">
    <property type="entry name" value="Putative DNA-binding domain"/>
    <property type="match status" value="1"/>
</dbReference>
<dbReference type="AlphaFoldDB" id="A0A657LKU3"/>
<feature type="domain" description="Helix-turn-helix" evidence="1">
    <location>
        <begin position="23"/>
        <end position="71"/>
    </location>
</feature>
<reference evidence="2 3" key="1">
    <citation type="submission" date="2016-02" db="EMBL/GenBank/DDBJ databases">
        <title>Genome sequencing of a beta-galactosidase producing bacteria Rhizobium sp. 59.</title>
        <authorList>
            <person name="Wang D."/>
            <person name="Kot W."/>
            <person name="Qin Y."/>
            <person name="Hansen L."/>
            <person name="Naqvi K."/>
            <person name="Rensing C."/>
        </authorList>
    </citation>
    <scope>NUCLEOTIDE SEQUENCE [LARGE SCALE GENOMIC DNA]</scope>
    <source>
        <strain evidence="2 3">59</strain>
    </source>
</reference>
<comment type="caution">
    <text evidence="2">The sequence shown here is derived from an EMBL/GenBank/DDBJ whole genome shotgun (WGS) entry which is preliminary data.</text>
</comment>
<proteinExistence type="predicted"/>
<dbReference type="EMBL" id="LSRP01000139">
    <property type="protein sequence ID" value="OJF90657.1"/>
    <property type="molecule type" value="Genomic_DNA"/>
</dbReference>
<sequence>MQELIGASTGKPMPSTLMSGWISRTELAHQLGVSEDTLRRWDTARSGPPCIRAGRKIYYRRSAVLDWLEEQETSAPRRKRAGGRR</sequence>
<protein>
    <submittedName>
        <fullName evidence="2">MerR family transcriptional regulator</fullName>
    </submittedName>
</protein>
<evidence type="ECO:0000313" key="3">
    <source>
        <dbReference type="Proteomes" id="UP000182661"/>
    </source>
</evidence>
<dbReference type="RefSeq" id="WP_071835510.1">
    <property type="nucleotide sequence ID" value="NZ_LSRP01000139.1"/>
</dbReference>
<organism evidence="2 3">
    <name type="scientific">Pararhizobium antarcticum</name>
    <dbReference type="NCBI Taxonomy" id="1798805"/>
    <lineage>
        <taxon>Bacteria</taxon>
        <taxon>Pseudomonadati</taxon>
        <taxon>Pseudomonadota</taxon>
        <taxon>Alphaproteobacteria</taxon>
        <taxon>Hyphomicrobiales</taxon>
        <taxon>Rhizobiaceae</taxon>
        <taxon>Rhizobium/Agrobacterium group</taxon>
        <taxon>Pararhizobium</taxon>
    </lineage>
</organism>
<evidence type="ECO:0000259" key="1">
    <source>
        <dbReference type="Pfam" id="PF12728"/>
    </source>
</evidence>
<keyword evidence="3" id="KW-1185">Reference proteome</keyword>
<dbReference type="InterPro" id="IPR009061">
    <property type="entry name" value="DNA-bd_dom_put_sf"/>
</dbReference>
<name>A0A657LKU3_9HYPH</name>
<dbReference type="InterPro" id="IPR036388">
    <property type="entry name" value="WH-like_DNA-bd_sf"/>
</dbReference>
<dbReference type="Proteomes" id="UP000182661">
    <property type="component" value="Unassembled WGS sequence"/>
</dbReference>
<gene>
    <name evidence="2" type="ORF">AX760_24215</name>
</gene>
<dbReference type="InterPro" id="IPR041657">
    <property type="entry name" value="HTH_17"/>
</dbReference>
<dbReference type="OrthoDB" id="9806994at2"/>
<evidence type="ECO:0000313" key="2">
    <source>
        <dbReference type="EMBL" id="OJF90657.1"/>
    </source>
</evidence>
<accession>A0A657LKU3</accession>